<dbReference type="RefSeq" id="WP_002631305.1">
    <property type="nucleotide sequence ID" value="NZ_ANAH02000067.1"/>
</dbReference>
<accession>S9QHK2</accession>
<dbReference type="eggNOG" id="ENOG502ZSKU">
    <property type="taxonomic scope" value="Bacteria"/>
</dbReference>
<sequence length="959" mass="108034">MGHPLQVWMKAAGFESKSTLARRILARVPGLFPETAAEQRHRRIGLQLTRLEQGSLSWWRGNEEALRVLADLLGISEQHLLQGGPTMGLVEFDEFPVLRPMDPATELPPRGTGWAMRAATSERETEPRFDLFTSLPETEAHVWIQVPPGAGKSLAARVRTARSQLHGSLPLEESPREPESAPVFGPRAARVQHWFTVLTAHRLADLELSRFSTRTPLFIEVGFADPQTDREALQSLRDWKSVVVVASFARPGSADVLSYDPEWRMDRREWAFWQDLEWRPMAGWRQEVIDWAASRLGTERKGLLPREFGTWLEQADPGERLVRTPGELLTLCHLAHEMGTRRLVRQFADGWKEDVSRTVVPRMLKREMSEGSVRASWLRAAGADAVRTLTLAAFRDVASPWPPSATVETWAGRLPEIYAAPVSDKVLDEKLLAIARGRNENERKQRAREAKASIHSLSPAMAIEYLSSTRLMRLQPDGGLGPYPHWMVETIARQQVEEGLLRLPTTWGRWAADPGRQHLVDEVLDALPSRRLLSLSEQVVREHDGSELGSVGAVDALFSAWGRRLEKEPAASDALETLHALALRQLEVLGGRSGRTCPMTRPGFGEGSNAWLADCWSWSFAVPPPAWPVAPELRWHFPGWTSPALSDEGAWCLSWVERVKGRVDQDYTRLVARASRVLEYGGPTLPPRGIPYFLLPAFMVSAAHHDIALVSRLIAQAVQQDGFVEELLQRLQQEGPLLQRALAASVFHGLAKEAGGVMFLFEPQARTSYSTPERHPIAPTLAEWLFTWLDDAAIVRTLQESGPGHLPFKLERVPPRLLLHLVRHYVQHKPRELLYFTNLNVHRFKPEHIPVLELLTEKSMGGVAAYNALWRLAPEVAFQKAFDAQGQYLLLEFSLRDDLSNVFPRDWYGRILDALESCPREQWPIWSLDWLASRIRAGGALVERAYALHRRGKAEGRPG</sequence>
<reference evidence="1" key="1">
    <citation type="submission" date="2013-05" db="EMBL/GenBank/DDBJ databases">
        <title>Genome assembly of Cystobacter fuscus DSM 2262.</title>
        <authorList>
            <person name="Sharma G."/>
            <person name="Khatri I."/>
            <person name="Kaur C."/>
            <person name="Mayilraj S."/>
            <person name="Subramanian S."/>
        </authorList>
    </citation>
    <scope>NUCLEOTIDE SEQUENCE [LARGE SCALE GENOMIC DNA]</scope>
    <source>
        <strain evidence="1">DSM 2262</strain>
    </source>
</reference>
<dbReference type="EMBL" id="ANAH02000067">
    <property type="protein sequence ID" value="EPX55918.1"/>
    <property type="molecule type" value="Genomic_DNA"/>
</dbReference>
<dbReference type="AlphaFoldDB" id="S9QHK2"/>
<comment type="caution">
    <text evidence="1">The sequence shown here is derived from an EMBL/GenBank/DDBJ whole genome shotgun (WGS) entry which is preliminary data.</text>
</comment>
<name>S9QHK2_CYSF2</name>
<organism evidence="1 2">
    <name type="scientific">Cystobacter fuscus (strain ATCC 25194 / DSM 2262 / NBRC 100088 / M29)</name>
    <dbReference type="NCBI Taxonomy" id="1242864"/>
    <lineage>
        <taxon>Bacteria</taxon>
        <taxon>Pseudomonadati</taxon>
        <taxon>Myxococcota</taxon>
        <taxon>Myxococcia</taxon>
        <taxon>Myxococcales</taxon>
        <taxon>Cystobacterineae</taxon>
        <taxon>Archangiaceae</taxon>
        <taxon>Cystobacter</taxon>
    </lineage>
</organism>
<protein>
    <submittedName>
        <fullName evidence="1">Uncharacterized protein</fullName>
    </submittedName>
</protein>
<proteinExistence type="predicted"/>
<evidence type="ECO:0000313" key="2">
    <source>
        <dbReference type="Proteomes" id="UP000011682"/>
    </source>
</evidence>
<keyword evidence="2" id="KW-1185">Reference proteome</keyword>
<dbReference type="Proteomes" id="UP000011682">
    <property type="component" value="Unassembled WGS sequence"/>
</dbReference>
<gene>
    <name evidence="1" type="ORF">D187_008173</name>
</gene>
<evidence type="ECO:0000313" key="1">
    <source>
        <dbReference type="EMBL" id="EPX55918.1"/>
    </source>
</evidence>